<dbReference type="InterPro" id="IPR002655">
    <property type="entry name" value="Acyl-CoA_oxidase_C"/>
</dbReference>
<evidence type="ECO:0000256" key="13">
    <source>
        <dbReference type="PIRSR" id="PIRSR000168-2"/>
    </source>
</evidence>
<keyword evidence="19" id="KW-1185">Reference proteome</keyword>
<evidence type="ECO:0000256" key="11">
    <source>
        <dbReference type="ARBA" id="ARBA00023140"/>
    </source>
</evidence>
<evidence type="ECO:0000256" key="7">
    <source>
        <dbReference type="ARBA" id="ARBA00022827"/>
    </source>
</evidence>
<dbReference type="InterPro" id="IPR012258">
    <property type="entry name" value="Acyl-CoA_oxidase"/>
</dbReference>
<proteinExistence type="inferred from homology"/>
<dbReference type="UniPathway" id="UPA00661"/>
<comment type="pathway">
    <text evidence="4">Lipid metabolism; peroxisomal fatty acid beta-oxidation.</text>
</comment>
<dbReference type="FunFam" id="2.40.110.10:FF:000003">
    <property type="entry name" value="Acyl-coenzyme A oxidase"/>
    <property type="match status" value="1"/>
</dbReference>
<keyword evidence="9" id="KW-0560">Oxidoreductase</keyword>
<dbReference type="OrthoDB" id="538336at2759"/>
<evidence type="ECO:0000313" key="18">
    <source>
        <dbReference type="EMBL" id="ORX45655.1"/>
    </source>
</evidence>
<dbReference type="InterPro" id="IPR029320">
    <property type="entry name" value="Acyl-CoA_ox_N"/>
</dbReference>
<dbReference type="Gene3D" id="1.10.540.10">
    <property type="entry name" value="Acyl-CoA dehydrogenase/oxidase, N-terminal domain"/>
    <property type="match status" value="1"/>
</dbReference>
<evidence type="ECO:0000256" key="1">
    <source>
        <dbReference type="ARBA" id="ARBA00001201"/>
    </source>
</evidence>
<organism evidence="18 19">
    <name type="scientific">Hesseltinella vesiculosa</name>
    <dbReference type="NCBI Taxonomy" id="101127"/>
    <lineage>
        <taxon>Eukaryota</taxon>
        <taxon>Fungi</taxon>
        <taxon>Fungi incertae sedis</taxon>
        <taxon>Mucoromycota</taxon>
        <taxon>Mucoromycotina</taxon>
        <taxon>Mucoromycetes</taxon>
        <taxon>Mucorales</taxon>
        <taxon>Cunninghamellaceae</taxon>
        <taxon>Hesseltinella</taxon>
    </lineage>
</organism>
<feature type="domain" description="Acyl-coenzyme A oxidase N-terminal" evidence="16">
    <location>
        <begin position="19"/>
        <end position="140"/>
    </location>
</feature>
<dbReference type="InterPro" id="IPR009100">
    <property type="entry name" value="AcylCoA_DH/oxidase_NM_dom_sf"/>
</dbReference>
<dbReference type="SUPFAM" id="SSF56645">
    <property type="entry name" value="Acyl-CoA dehydrogenase NM domain-like"/>
    <property type="match status" value="1"/>
</dbReference>
<dbReference type="Gene3D" id="1.20.140.10">
    <property type="entry name" value="Butyryl-CoA Dehydrogenase, subunit A, domain 3"/>
    <property type="match status" value="2"/>
</dbReference>
<keyword evidence="6 12" id="KW-0285">Flavoprotein</keyword>
<evidence type="ECO:0000313" key="19">
    <source>
        <dbReference type="Proteomes" id="UP000242146"/>
    </source>
</evidence>
<comment type="similarity">
    <text evidence="5 12">Belongs to the acyl-CoA oxidase family.</text>
</comment>
<comment type="caution">
    <text evidence="18">The sequence shown here is derived from an EMBL/GenBank/DDBJ whole genome shotgun (WGS) entry which is preliminary data.</text>
</comment>
<dbReference type="Pfam" id="PF14749">
    <property type="entry name" value="Acyl-CoA_ox_N"/>
    <property type="match status" value="1"/>
</dbReference>
<dbReference type="InterPro" id="IPR037069">
    <property type="entry name" value="AcylCoA_DH/ox_N_sf"/>
</dbReference>
<dbReference type="InterPro" id="IPR055060">
    <property type="entry name" value="ACOX_C_alpha1"/>
</dbReference>
<gene>
    <name evidence="18" type="ORF">DM01DRAFT_1294316</name>
</gene>
<dbReference type="Proteomes" id="UP000242146">
    <property type="component" value="Unassembled WGS sequence"/>
</dbReference>
<evidence type="ECO:0000259" key="15">
    <source>
        <dbReference type="Pfam" id="PF02770"/>
    </source>
</evidence>
<sequence length="671" mass="75527">MSRQAPQDMAAERASAEFDITELAHFYAGGEEKYTKLHKAYEFIKQDPELVVQPPRNILEFNRDEIREFTMGQIHRIAQMLISGEHDYEFVYHVAMAANIYNESFSMRFFVHDSLFRNVINMLGNKEQQDQWNEDIDKFRLYGCFAMTELGHSSALRGLETMATFDVNADEFILDSPNITSTKWLIGGLGQTATHAVVIAQTNINGKNVGLNWFVVQVREKGTGKLMPGVVIGDIGSKAGHNGVDNGWMQFRQVRIPRSHLLSKWVSLDRKGNYTPAPNPAVMYATLIPERLSLITVTTQMVSQALTIATRYGVVRRQGNKNQQIIDYQSHYVNLLPPIAFMFLLKSAGADIDKNFQILTSGGKIEDPMVYLNHMGEMHCVSASLKTMSGWYASDILEFVRRSSGGHAYSSYNAIANIIGDWGVMTTGGGDNQILAEQSSRFLLHRLEQKLEFDEFPELKFRPSCQYIADAKRYLEIPQWDVQDISLCSRDPSLIEEALNAILLNSISQKLKKGATHNDVLLEMSRVAQLHCATYILSVNVEKFGAPAPAEGSGFDVSVYSILQQMTILWAFHTLHTFSGEGVREGFLTPQQINDVEGYYMSLNKSLRPQMIGLTDAFGHPDFILKAPIARYDGDIYQPYFETVMTAPNSMGVPPYQEKYIKPLTGRPGKN</sequence>
<evidence type="ECO:0000256" key="6">
    <source>
        <dbReference type="ARBA" id="ARBA00022630"/>
    </source>
</evidence>
<dbReference type="GO" id="GO:0005777">
    <property type="term" value="C:peroxisome"/>
    <property type="evidence" value="ECO:0007669"/>
    <property type="project" value="UniProtKB-SubCell"/>
</dbReference>
<dbReference type="GO" id="GO:0003997">
    <property type="term" value="F:acyl-CoA oxidase activity"/>
    <property type="evidence" value="ECO:0007669"/>
    <property type="project" value="UniProtKB-EC"/>
</dbReference>
<dbReference type="EMBL" id="MCGT01000041">
    <property type="protein sequence ID" value="ORX45655.1"/>
    <property type="molecule type" value="Genomic_DNA"/>
</dbReference>
<evidence type="ECO:0000256" key="8">
    <source>
        <dbReference type="ARBA" id="ARBA00022832"/>
    </source>
</evidence>
<accession>A0A1X2G5M9</accession>
<dbReference type="PANTHER" id="PTHR10909:SF250">
    <property type="entry name" value="PEROXISOMAL ACYL-COENZYME A OXIDASE 1"/>
    <property type="match status" value="1"/>
</dbReference>
<dbReference type="Gene3D" id="2.40.110.10">
    <property type="entry name" value="Butyryl-CoA Dehydrogenase, subunit A, domain 2"/>
    <property type="match status" value="1"/>
</dbReference>
<dbReference type="AlphaFoldDB" id="A0A1X2G5M9"/>
<dbReference type="GO" id="GO:0071949">
    <property type="term" value="F:FAD binding"/>
    <property type="evidence" value="ECO:0007669"/>
    <property type="project" value="InterPro"/>
</dbReference>
<evidence type="ECO:0000259" key="16">
    <source>
        <dbReference type="Pfam" id="PF14749"/>
    </source>
</evidence>
<evidence type="ECO:0000256" key="9">
    <source>
        <dbReference type="ARBA" id="ARBA00023002"/>
    </source>
</evidence>
<dbReference type="InterPro" id="IPR036250">
    <property type="entry name" value="AcylCo_DH-like_C"/>
</dbReference>
<protein>
    <recommendedName>
        <fullName evidence="12">Acyl-coenzyme A oxidase</fullName>
    </recommendedName>
</protein>
<dbReference type="Pfam" id="PF02770">
    <property type="entry name" value="Acyl-CoA_dh_M"/>
    <property type="match status" value="1"/>
</dbReference>
<evidence type="ECO:0000256" key="2">
    <source>
        <dbReference type="ARBA" id="ARBA00001974"/>
    </source>
</evidence>
<evidence type="ECO:0000256" key="4">
    <source>
        <dbReference type="ARBA" id="ARBA00004846"/>
    </source>
</evidence>
<evidence type="ECO:0000259" key="17">
    <source>
        <dbReference type="Pfam" id="PF22924"/>
    </source>
</evidence>
<evidence type="ECO:0000259" key="14">
    <source>
        <dbReference type="Pfam" id="PF01756"/>
    </source>
</evidence>
<dbReference type="Pfam" id="PF01756">
    <property type="entry name" value="ACOX"/>
    <property type="match status" value="1"/>
</dbReference>
<dbReference type="SUPFAM" id="SSF47203">
    <property type="entry name" value="Acyl-CoA dehydrogenase C-terminal domain-like"/>
    <property type="match status" value="2"/>
</dbReference>
<evidence type="ECO:0000256" key="3">
    <source>
        <dbReference type="ARBA" id="ARBA00004275"/>
    </source>
</evidence>
<feature type="binding site" evidence="13">
    <location>
        <position position="148"/>
    </location>
    <ligand>
        <name>FAD</name>
        <dbReference type="ChEBI" id="CHEBI:57692"/>
    </ligand>
</feature>
<dbReference type="GO" id="GO:0055088">
    <property type="term" value="P:lipid homeostasis"/>
    <property type="evidence" value="ECO:0007669"/>
    <property type="project" value="TreeGrafter"/>
</dbReference>
<evidence type="ECO:0000256" key="5">
    <source>
        <dbReference type="ARBA" id="ARBA00006288"/>
    </source>
</evidence>
<name>A0A1X2G5M9_9FUNG</name>
<comment type="catalytic activity">
    <reaction evidence="1">
        <text>a 2,3-saturated acyl-CoA + O2 = a (2E)-enoyl-CoA + H2O2</text>
        <dbReference type="Rhea" id="RHEA:38959"/>
        <dbReference type="ChEBI" id="CHEBI:15379"/>
        <dbReference type="ChEBI" id="CHEBI:16240"/>
        <dbReference type="ChEBI" id="CHEBI:58856"/>
        <dbReference type="ChEBI" id="CHEBI:65111"/>
        <dbReference type="EC" id="1.3.3.6"/>
    </reaction>
</comment>
<feature type="domain" description="Acyl-CoA oxidase C-alpha1" evidence="17">
    <location>
        <begin position="284"/>
        <end position="444"/>
    </location>
</feature>
<keyword evidence="7 12" id="KW-0274">FAD</keyword>
<dbReference type="InterPro" id="IPR006091">
    <property type="entry name" value="Acyl-CoA_Oxase/DH_mid-dom"/>
</dbReference>
<evidence type="ECO:0000256" key="10">
    <source>
        <dbReference type="ARBA" id="ARBA00023098"/>
    </source>
</evidence>
<comment type="subcellular location">
    <subcellularLocation>
        <location evidence="3">Peroxisome</location>
    </subcellularLocation>
</comment>
<feature type="binding site" evidence="13">
    <location>
        <position position="187"/>
    </location>
    <ligand>
        <name>FAD</name>
        <dbReference type="ChEBI" id="CHEBI:57692"/>
    </ligand>
</feature>
<dbReference type="Pfam" id="PF22924">
    <property type="entry name" value="ACOX_C_alpha1"/>
    <property type="match status" value="1"/>
</dbReference>
<dbReference type="PIRSF" id="PIRSF000168">
    <property type="entry name" value="Acyl-CoA_oxidase"/>
    <property type="match status" value="1"/>
</dbReference>
<feature type="domain" description="Acyl-CoA oxidase C-terminal" evidence="14">
    <location>
        <begin position="505"/>
        <end position="665"/>
    </location>
</feature>
<feature type="domain" description="Acyl-CoA oxidase/dehydrogenase middle" evidence="15">
    <location>
        <begin position="144"/>
        <end position="254"/>
    </location>
</feature>
<dbReference type="GO" id="GO:0005504">
    <property type="term" value="F:fatty acid binding"/>
    <property type="evidence" value="ECO:0007669"/>
    <property type="project" value="TreeGrafter"/>
</dbReference>
<dbReference type="STRING" id="101127.A0A1X2G5M9"/>
<reference evidence="18 19" key="1">
    <citation type="submission" date="2016-07" db="EMBL/GenBank/DDBJ databases">
        <title>Pervasive Adenine N6-methylation of Active Genes in Fungi.</title>
        <authorList>
            <consortium name="DOE Joint Genome Institute"/>
            <person name="Mondo S.J."/>
            <person name="Dannebaum R.O."/>
            <person name="Kuo R.C."/>
            <person name="Labutti K."/>
            <person name="Haridas S."/>
            <person name="Kuo A."/>
            <person name="Salamov A."/>
            <person name="Ahrendt S.R."/>
            <person name="Lipzen A."/>
            <person name="Sullivan W."/>
            <person name="Andreopoulos W.B."/>
            <person name="Clum A."/>
            <person name="Lindquist E."/>
            <person name="Daum C."/>
            <person name="Ramamoorthy G.K."/>
            <person name="Gryganskyi A."/>
            <person name="Culley D."/>
            <person name="Magnuson J.K."/>
            <person name="James T.Y."/>
            <person name="O'Malley M.A."/>
            <person name="Stajich J.E."/>
            <person name="Spatafora J.W."/>
            <person name="Visel A."/>
            <person name="Grigoriev I.V."/>
        </authorList>
    </citation>
    <scope>NUCLEOTIDE SEQUENCE [LARGE SCALE GENOMIC DNA]</scope>
    <source>
        <strain evidence="18 19">NRRL 3301</strain>
    </source>
</reference>
<evidence type="ECO:0000256" key="12">
    <source>
        <dbReference type="PIRNR" id="PIRNR000168"/>
    </source>
</evidence>
<dbReference type="PANTHER" id="PTHR10909">
    <property type="entry name" value="ELECTRON TRANSPORT OXIDOREDUCTASE"/>
    <property type="match status" value="1"/>
</dbReference>
<keyword evidence="8" id="KW-0276">Fatty acid metabolism</keyword>
<comment type="cofactor">
    <cofactor evidence="2">
        <name>FAD</name>
        <dbReference type="ChEBI" id="CHEBI:57692"/>
    </cofactor>
</comment>
<keyword evidence="11" id="KW-0576">Peroxisome</keyword>
<dbReference type="GO" id="GO:0033540">
    <property type="term" value="P:fatty acid beta-oxidation using acyl-CoA oxidase"/>
    <property type="evidence" value="ECO:0007669"/>
    <property type="project" value="UniProtKB-UniPathway"/>
</dbReference>
<keyword evidence="10" id="KW-0443">Lipid metabolism</keyword>
<dbReference type="InterPro" id="IPR046373">
    <property type="entry name" value="Acyl-CoA_Oxase/DH_mid-dom_sf"/>
</dbReference>